<proteinExistence type="predicted"/>
<dbReference type="Proteomes" id="UP000285575">
    <property type="component" value="Unassembled WGS sequence"/>
</dbReference>
<gene>
    <name evidence="3" type="ORF">EOE66_05585</name>
</gene>
<evidence type="ECO:0000256" key="1">
    <source>
        <dbReference type="SAM" id="MobiDB-lite"/>
    </source>
</evidence>
<organism evidence="3 4">
    <name type="scientific">Rubrivivax rivuli</name>
    <dbReference type="NCBI Taxonomy" id="1862385"/>
    <lineage>
        <taxon>Bacteria</taxon>
        <taxon>Pseudomonadati</taxon>
        <taxon>Pseudomonadota</taxon>
        <taxon>Betaproteobacteria</taxon>
        <taxon>Burkholderiales</taxon>
        <taxon>Sphaerotilaceae</taxon>
        <taxon>Rubrivivax</taxon>
    </lineage>
</organism>
<reference evidence="3 4" key="1">
    <citation type="submission" date="2019-01" db="EMBL/GenBank/DDBJ databases">
        <authorList>
            <person name="Chen W.-M."/>
        </authorList>
    </citation>
    <scope>NUCLEOTIDE SEQUENCE [LARGE SCALE GENOMIC DNA]</scope>
    <source>
        <strain evidence="3 4">KYPY4</strain>
    </source>
</reference>
<dbReference type="SUPFAM" id="SSF56935">
    <property type="entry name" value="Porins"/>
    <property type="match status" value="1"/>
</dbReference>
<evidence type="ECO:0008006" key="5">
    <source>
        <dbReference type="Google" id="ProtNLM"/>
    </source>
</evidence>
<accession>A0A437RKF1</accession>
<dbReference type="AlphaFoldDB" id="A0A437RKF1"/>
<feature type="signal peptide" evidence="2">
    <location>
        <begin position="1"/>
        <end position="24"/>
    </location>
</feature>
<evidence type="ECO:0000256" key="2">
    <source>
        <dbReference type="SAM" id="SignalP"/>
    </source>
</evidence>
<name>A0A437RKF1_9BURK</name>
<dbReference type="RefSeq" id="WP_128227695.1">
    <property type="nucleotide sequence ID" value="NZ_SACR01000002.1"/>
</dbReference>
<evidence type="ECO:0000313" key="4">
    <source>
        <dbReference type="Proteomes" id="UP000285575"/>
    </source>
</evidence>
<protein>
    <recommendedName>
        <fullName evidence="5">TonB-dependent receptor</fullName>
    </recommendedName>
</protein>
<dbReference type="OrthoDB" id="9773411at2"/>
<sequence length="1111" mass="119543">MADSLTRLLTLGAVALAAQAPVQAQTQPPAGTPADVRYTPSTAGDATLYPRQPGQDAQAPLRFRGEQGGVDYAPNGAVGRIVVEVDQNAVPADGQAPVRLTLRLFGRDGQPLKQAVFATIEHSGGRVLLPGARTDEFGPRRLDADRATPGVQLKVEGGLAEFTLLAPAEAQDVRVRISAGAEEAAGVISFVPDQRPMVAAGLVEGILSFRNKVQLSQPRRQDGFEQEIESWSRQFNGGKANAAARAAFYLKGTIRGDLLLTAAYDSDKATRARLLRDVRPDELYPVYGDASLRSFDARSGDRLYVRIDKDKSYALYGDFVTGDGFTQAIGQGAVASLKQRSLGNYNRTATGLRLHHEAGAFTGNVFATRDTLRQVVEEIASQGSGPYGLRNNGVLEGSEKVEVVVRDRLQPSRIVSVRALVRLVDYSFEPFSGRILLTSFLPAVDEQLNPVSLRITYEVDQGGEAFWVLGADGQWRLSSAVEVGGSVVTDRNVLAPYELVSANATLRLAPRTALVVEAAQSTSTVNTNPTNRSTSAALAGRTGEVDGKAARVELAHEGESTEARVFWGRSSPLFNNPAAPLNGGRGELFAKGAVRVADGFKLYAEGLRSEDRNTAGGTRSGAGLGLRWDATESLTLDASLRRARETVGTLPGGTLSWPFDNTLGLSSGIGSGSGGGVLGFGNQAVDPATGLPVISQSGGLPPAASSLPAGTALASDSLRLGLGWRATERLSLGAEAENDISGDARRRVALGGDYLLAERTRLYGRYERQSGWVQLGGVSDTGRSAETVALGIDSSYLRDTQAFSEYRLRDAISGRDLVQASGVRNVHDLAEGWRVSSAYEHLRVVSGNTAPVNAAILGLDWTAHPLWRGSTRVELRRSGDVAGTADNERFQTLLWQGLLARKLSRDWTLLLRNHLLQTDYAARGDVLQDRAQLGVAYRDTDTNRVNALAKLEYKTERDASNALVGELRTRAWIASAHGDYHPSRPWWLTGRVAAKWQRDVFEGGVPNSFGARLVAGRLVYDLTENWDVGVLAAAQFGGSGARQTAYGVEAGYLLRQNLWLSAGFNASGFAGDADLTGYEYTRRGVYLRLRFKFDENLFKGRDREVNRSLPR</sequence>
<dbReference type="Gene3D" id="2.40.160.10">
    <property type="entry name" value="Porin"/>
    <property type="match status" value="1"/>
</dbReference>
<keyword evidence="4" id="KW-1185">Reference proteome</keyword>
<keyword evidence="2" id="KW-0732">Signal</keyword>
<feature type="region of interest" description="Disordered" evidence="1">
    <location>
        <begin position="21"/>
        <end position="56"/>
    </location>
</feature>
<feature type="compositionally biased region" description="Low complexity" evidence="1">
    <location>
        <begin position="21"/>
        <end position="34"/>
    </location>
</feature>
<evidence type="ECO:0000313" key="3">
    <source>
        <dbReference type="EMBL" id="RVU47228.1"/>
    </source>
</evidence>
<dbReference type="InterPro" id="IPR023614">
    <property type="entry name" value="Porin_dom_sf"/>
</dbReference>
<comment type="caution">
    <text evidence="3">The sequence shown here is derived from an EMBL/GenBank/DDBJ whole genome shotgun (WGS) entry which is preliminary data.</text>
</comment>
<feature type="chain" id="PRO_5019500276" description="TonB-dependent receptor" evidence="2">
    <location>
        <begin position="25"/>
        <end position="1111"/>
    </location>
</feature>
<dbReference type="EMBL" id="SACR01000002">
    <property type="protein sequence ID" value="RVU47228.1"/>
    <property type="molecule type" value="Genomic_DNA"/>
</dbReference>